<proteinExistence type="predicted"/>
<evidence type="ECO:0000313" key="1">
    <source>
        <dbReference type="EMBL" id="KKL21962.1"/>
    </source>
</evidence>
<gene>
    <name evidence="1" type="ORF">LCGC14_2440190</name>
</gene>
<comment type="caution">
    <text evidence="1">The sequence shown here is derived from an EMBL/GenBank/DDBJ whole genome shotgun (WGS) entry which is preliminary data.</text>
</comment>
<accession>A0A0F9C6N4</accession>
<sequence length="37" mass="3906">SQARECLMTMEDWEVFQASVAADQSGESAADGTPTSV</sequence>
<feature type="non-terminal residue" evidence="1">
    <location>
        <position position="1"/>
    </location>
</feature>
<reference evidence="1" key="1">
    <citation type="journal article" date="2015" name="Nature">
        <title>Complex archaea that bridge the gap between prokaryotes and eukaryotes.</title>
        <authorList>
            <person name="Spang A."/>
            <person name="Saw J.H."/>
            <person name="Jorgensen S.L."/>
            <person name="Zaremba-Niedzwiedzka K."/>
            <person name="Martijn J."/>
            <person name="Lind A.E."/>
            <person name="van Eijk R."/>
            <person name="Schleper C."/>
            <person name="Guy L."/>
            <person name="Ettema T.J."/>
        </authorList>
    </citation>
    <scope>NUCLEOTIDE SEQUENCE</scope>
</reference>
<organism evidence="1">
    <name type="scientific">marine sediment metagenome</name>
    <dbReference type="NCBI Taxonomy" id="412755"/>
    <lineage>
        <taxon>unclassified sequences</taxon>
        <taxon>metagenomes</taxon>
        <taxon>ecological metagenomes</taxon>
    </lineage>
</organism>
<dbReference type="AlphaFoldDB" id="A0A0F9C6N4"/>
<name>A0A0F9C6N4_9ZZZZ</name>
<protein>
    <submittedName>
        <fullName evidence="1">Uncharacterized protein</fullName>
    </submittedName>
</protein>
<dbReference type="EMBL" id="LAZR01037532">
    <property type="protein sequence ID" value="KKL21962.1"/>
    <property type="molecule type" value="Genomic_DNA"/>
</dbReference>